<reference evidence="5 6" key="1">
    <citation type="submission" date="2017-11" db="EMBL/GenBank/DDBJ databases">
        <title>De novo assembly and phasing of dikaryotic genomes from two isolates of Puccinia coronata f. sp. avenae, the causal agent of oat crown rust.</title>
        <authorList>
            <person name="Miller M.E."/>
            <person name="Zhang Y."/>
            <person name="Omidvar V."/>
            <person name="Sperschneider J."/>
            <person name="Schwessinger B."/>
            <person name="Raley C."/>
            <person name="Palmer J.M."/>
            <person name="Garnica D."/>
            <person name="Upadhyaya N."/>
            <person name="Rathjen J."/>
            <person name="Taylor J.M."/>
            <person name="Park R.F."/>
            <person name="Dodds P.N."/>
            <person name="Hirsch C.D."/>
            <person name="Kianian S.F."/>
            <person name="Figueroa M."/>
        </authorList>
    </citation>
    <scope>NUCLEOTIDE SEQUENCE [LARGE SCALE GENOMIC DNA]</scope>
    <source>
        <strain evidence="4">12NC29</strain>
        <strain evidence="3">12SD80</strain>
    </source>
</reference>
<keyword evidence="1" id="KW-0863">Zinc-finger</keyword>
<evidence type="ECO:0000313" key="4">
    <source>
        <dbReference type="EMBL" id="PLW58169.1"/>
    </source>
</evidence>
<evidence type="ECO:0000313" key="3">
    <source>
        <dbReference type="EMBL" id="PLW48046.1"/>
    </source>
</evidence>
<dbReference type="Gene3D" id="3.30.160.60">
    <property type="entry name" value="Classic Zinc Finger"/>
    <property type="match status" value="1"/>
</dbReference>
<proteinExistence type="predicted"/>
<gene>
    <name evidence="4" type="ORF">PCANC_00827</name>
    <name evidence="3" type="ORF">PCASD_03537</name>
</gene>
<dbReference type="PROSITE" id="PS00028">
    <property type="entry name" value="ZINC_FINGER_C2H2_1"/>
    <property type="match status" value="1"/>
</dbReference>
<sequence>MKLTPVLERPKAPAQNADIILPSFGSPNALQQQEVPGPTAGEDFLNHTETGQREQRALVLNTQEAQRPYVCLFDGCSRSAGDPARMWNFRAHIVTHMYPKRVQCTQCEPKHTYKRSNELRKHFRQTYAGVPFNKSVHQKIRTDDELIEELRDCGFQCSECLTIYSNAEEVATHFRRIHPRISWDRSMHLVIRTPDIRQEQVSEFEQYQVVAQAMEALINVMRFQQNNRRQNQPATNQNPATLQ</sequence>
<dbReference type="EMBL" id="PGCI01000026">
    <property type="protein sequence ID" value="PLW48046.1"/>
    <property type="molecule type" value="Genomic_DNA"/>
</dbReference>
<organism evidence="4 5">
    <name type="scientific">Puccinia coronata f. sp. avenae</name>
    <dbReference type="NCBI Taxonomy" id="200324"/>
    <lineage>
        <taxon>Eukaryota</taxon>
        <taxon>Fungi</taxon>
        <taxon>Dikarya</taxon>
        <taxon>Basidiomycota</taxon>
        <taxon>Pucciniomycotina</taxon>
        <taxon>Pucciniomycetes</taxon>
        <taxon>Pucciniales</taxon>
        <taxon>Pucciniaceae</taxon>
        <taxon>Puccinia</taxon>
    </lineage>
</organism>
<dbReference type="SMART" id="SM00355">
    <property type="entry name" value="ZnF_C2H2"/>
    <property type="match status" value="3"/>
</dbReference>
<protein>
    <recommendedName>
        <fullName evidence="2">C2H2-type domain-containing protein</fullName>
    </recommendedName>
</protein>
<keyword evidence="5" id="KW-1185">Reference proteome</keyword>
<dbReference type="Proteomes" id="UP000235392">
    <property type="component" value="Unassembled WGS sequence"/>
</dbReference>
<dbReference type="EMBL" id="PGCJ01000004">
    <property type="protein sequence ID" value="PLW58169.1"/>
    <property type="molecule type" value="Genomic_DNA"/>
</dbReference>
<keyword evidence="1" id="KW-0862">Zinc</keyword>
<feature type="domain" description="C2H2-type" evidence="2">
    <location>
        <begin position="155"/>
        <end position="178"/>
    </location>
</feature>
<dbReference type="PROSITE" id="PS50157">
    <property type="entry name" value="ZINC_FINGER_C2H2_2"/>
    <property type="match status" value="1"/>
</dbReference>
<accession>A0A2N5W7F5</accession>
<evidence type="ECO:0000313" key="5">
    <source>
        <dbReference type="Proteomes" id="UP000235388"/>
    </source>
</evidence>
<comment type="caution">
    <text evidence="4">The sequence shown here is derived from an EMBL/GenBank/DDBJ whole genome shotgun (WGS) entry which is preliminary data.</text>
</comment>
<name>A0A2N5W7F5_9BASI</name>
<keyword evidence="1" id="KW-0479">Metal-binding</keyword>
<evidence type="ECO:0000256" key="1">
    <source>
        <dbReference type="PROSITE-ProRule" id="PRU00042"/>
    </source>
</evidence>
<dbReference type="OrthoDB" id="2517664at2759"/>
<evidence type="ECO:0000313" key="6">
    <source>
        <dbReference type="Proteomes" id="UP000235392"/>
    </source>
</evidence>
<evidence type="ECO:0000259" key="2">
    <source>
        <dbReference type="PROSITE" id="PS50157"/>
    </source>
</evidence>
<dbReference type="Proteomes" id="UP000235388">
    <property type="component" value="Unassembled WGS sequence"/>
</dbReference>
<dbReference type="InterPro" id="IPR013087">
    <property type="entry name" value="Znf_C2H2_type"/>
</dbReference>
<dbReference type="AlphaFoldDB" id="A0A2N5W7F5"/>
<dbReference type="GO" id="GO:0008270">
    <property type="term" value="F:zinc ion binding"/>
    <property type="evidence" value="ECO:0007669"/>
    <property type="project" value="UniProtKB-KW"/>
</dbReference>